<name>A0ACB7RTX7_HYAAI</name>
<sequence length="265" mass="29285">MSAKHRNLESCSPPTNISKGNVPNSAFVELAEKTDRYSVFYEGSFVNTEAEIRCLVTLHLTTGVLHYPRLRPYWKPNTRCDLVASARISRNHLERLRNNLHIVDVNYPDATDRLWKQSEQVAVTRIGAWPQKEPPCEYDVPIPSRFADIKYLTTSQCFGQFKSGKVCMDSSLDNIQTEFTRPQLEKQLAEVAKEKGDEDGRNLEALNKANASLGENERLLGSLGGDGGSIQRIAHGVAAAQNGGSTASQALHAMLHGGGFPPKHV</sequence>
<proteinExistence type="predicted"/>
<gene>
    <name evidence="1" type="ORF">HPB50_014143</name>
</gene>
<keyword evidence="2" id="KW-1185">Reference proteome</keyword>
<reference evidence="1" key="1">
    <citation type="submission" date="2020-05" db="EMBL/GenBank/DDBJ databases">
        <title>Large-scale comparative analyses of tick genomes elucidate their genetic diversity and vector capacities.</title>
        <authorList>
            <person name="Jia N."/>
            <person name="Wang J."/>
            <person name="Shi W."/>
            <person name="Du L."/>
            <person name="Sun Y."/>
            <person name="Zhan W."/>
            <person name="Jiang J."/>
            <person name="Wang Q."/>
            <person name="Zhang B."/>
            <person name="Ji P."/>
            <person name="Sakyi L.B."/>
            <person name="Cui X."/>
            <person name="Yuan T."/>
            <person name="Jiang B."/>
            <person name="Yang W."/>
            <person name="Lam T.T.-Y."/>
            <person name="Chang Q."/>
            <person name="Ding S."/>
            <person name="Wang X."/>
            <person name="Zhu J."/>
            <person name="Ruan X."/>
            <person name="Zhao L."/>
            <person name="Wei J."/>
            <person name="Que T."/>
            <person name="Du C."/>
            <person name="Cheng J."/>
            <person name="Dai P."/>
            <person name="Han X."/>
            <person name="Huang E."/>
            <person name="Gao Y."/>
            <person name="Liu J."/>
            <person name="Shao H."/>
            <person name="Ye R."/>
            <person name="Li L."/>
            <person name="Wei W."/>
            <person name="Wang X."/>
            <person name="Wang C."/>
            <person name="Yang T."/>
            <person name="Huo Q."/>
            <person name="Li W."/>
            <person name="Guo W."/>
            <person name="Chen H."/>
            <person name="Zhou L."/>
            <person name="Ni X."/>
            <person name="Tian J."/>
            <person name="Zhou Y."/>
            <person name="Sheng Y."/>
            <person name="Liu T."/>
            <person name="Pan Y."/>
            <person name="Xia L."/>
            <person name="Li J."/>
            <person name="Zhao F."/>
            <person name="Cao W."/>
        </authorList>
    </citation>
    <scope>NUCLEOTIDE SEQUENCE</scope>
    <source>
        <strain evidence="1">Hyas-2018</strain>
    </source>
</reference>
<organism evidence="1 2">
    <name type="scientific">Hyalomma asiaticum</name>
    <name type="common">Tick</name>
    <dbReference type="NCBI Taxonomy" id="266040"/>
    <lineage>
        <taxon>Eukaryota</taxon>
        <taxon>Metazoa</taxon>
        <taxon>Ecdysozoa</taxon>
        <taxon>Arthropoda</taxon>
        <taxon>Chelicerata</taxon>
        <taxon>Arachnida</taxon>
        <taxon>Acari</taxon>
        <taxon>Parasitiformes</taxon>
        <taxon>Ixodida</taxon>
        <taxon>Ixodoidea</taxon>
        <taxon>Ixodidae</taxon>
        <taxon>Hyalomminae</taxon>
        <taxon>Hyalomma</taxon>
    </lineage>
</organism>
<protein>
    <submittedName>
        <fullName evidence="1">Uncharacterized protein</fullName>
    </submittedName>
</protein>
<accession>A0ACB7RTX7</accession>
<evidence type="ECO:0000313" key="2">
    <source>
        <dbReference type="Proteomes" id="UP000821845"/>
    </source>
</evidence>
<evidence type="ECO:0000313" key="1">
    <source>
        <dbReference type="EMBL" id="KAH6926083.1"/>
    </source>
</evidence>
<dbReference type="Proteomes" id="UP000821845">
    <property type="component" value="Chromosome 7"/>
</dbReference>
<comment type="caution">
    <text evidence="1">The sequence shown here is derived from an EMBL/GenBank/DDBJ whole genome shotgun (WGS) entry which is preliminary data.</text>
</comment>
<dbReference type="EMBL" id="CM023487">
    <property type="protein sequence ID" value="KAH6926083.1"/>
    <property type="molecule type" value="Genomic_DNA"/>
</dbReference>